<proteinExistence type="predicted"/>
<gene>
    <name evidence="8" type="primary">TCEB3_2</name>
    <name evidence="8" type="ORF">DERP_013006</name>
</gene>
<dbReference type="EMBL" id="NJHN03000028">
    <property type="protein sequence ID" value="KAH9424585.1"/>
    <property type="molecule type" value="Genomic_DNA"/>
</dbReference>
<dbReference type="SMART" id="SM00509">
    <property type="entry name" value="TFS2N"/>
    <property type="match status" value="1"/>
</dbReference>
<dbReference type="SUPFAM" id="SSF47676">
    <property type="entry name" value="Conserved domain common to transcription factors TFIIS, elongin A, CRSP70"/>
    <property type="match status" value="1"/>
</dbReference>
<dbReference type="Pfam" id="PF08711">
    <property type="entry name" value="Med26"/>
    <property type="match status" value="1"/>
</dbReference>
<comment type="subcellular location">
    <subcellularLocation>
        <location evidence="1 4">Nucleus</location>
    </subcellularLocation>
</comment>
<dbReference type="CDD" id="cd00183">
    <property type="entry name" value="TFIIS_I"/>
    <property type="match status" value="1"/>
</dbReference>
<feature type="compositionally biased region" description="Polar residues" evidence="5">
    <location>
        <begin position="546"/>
        <end position="555"/>
    </location>
</feature>
<dbReference type="PROSITE" id="PS51319">
    <property type="entry name" value="TFIIS_N"/>
    <property type="match status" value="1"/>
</dbReference>
<dbReference type="PANTHER" id="PTHR15141">
    <property type="entry name" value="TRANSCRIPTION ELONGATION FACTOR B POLYPEPTIDE 3"/>
    <property type="match status" value="1"/>
</dbReference>
<feature type="region of interest" description="Disordered" evidence="5">
    <location>
        <begin position="247"/>
        <end position="284"/>
    </location>
</feature>
<keyword evidence="9" id="KW-1185">Reference proteome</keyword>
<feature type="compositionally biased region" description="Low complexity" evidence="5">
    <location>
        <begin position="123"/>
        <end position="132"/>
    </location>
</feature>
<protein>
    <recommendedName>
        <fullName evidence="2">Elongin-A</fullName>
    </recommendedName>
</protein>
<evidence type="ECO:0000313" key="8">
    <source>
        <dbReference type="EMBL" id="KAH9424585.1"/>
    </source>
</evidence>
<feature type="compositionally biased region" description="Basic and acidic residues" evidence="5">
    <location>
        <begin position="97"/>
        <end position="110"/>
    </location>
</feature>
<accession>A0ABQ8JQE6</accession>
<dbReference type="InterPro" id="IPR035441">
    <property type="entry name" value="TFIIS/LEDGF_dom_sf"/>
</dbReference>
<sequence>TMSDKHIETVNHLKKKLDKGVSFEKTMHILHKLQKIPISFQLLEETGIGYKLRELSKQEKNNDIGKTAKLLINAWKQFLKNQQKRQEEEDDDDESEHESMNNDDHHHSYDQEYQSGNMDSDDQQQQQHFNGNNDDDNDDDDERNHYVSDNRSEESTSPNHHETINKKKHKKKKKSKSKENNLKDDDGDERKERKKDKKRKHRNDDSAGGGGGGGNVIDTNNKRYRSSEISSCDNDYSQKYLNGEMMMTTPNESRCPNTKDQTSSSSSRHSKTIISSSNGDDMFSSMLNMSDQVLTATATTTTTSAKHHGRNNNRMDQSSLNNDDYSSYNPYQPQQSSSSSSFDREMMQSLNASANRYDPSIYQYYQPQKSNTNNDDLDKDKNAMMINMAGMKFKGRTQVYAGSSKVVTVPKVYRLQDICIKVLMNHVNKIYEVGDLPYFILKPVFAKCTVQQLRRIEHYNPQLLEDTDELWREFCEKDFKNKRMDQNKFEFWRDFYDHCLNEREQKLKNITKNINSKQRQAIPERKTQQLDAAKTPREIRRRQERNFNTPYPLSKSSTSGRAIGGGGGIKAALSSSITQISNKSKPAPLMKKLLQMRHSKFRR</sequence>
<dbReference type="PANTHER" id="PTHR15141:SF76">
    <property type="entry name" value="TRANSCRIPTION ELONGATION FACTOR B POLYPEPTIDE 3"/>
    <property type="match status" value="1"/>
</dbReference>
<dbReference type="InterPro" id="IPR010684">
    <property type="entry name" value="RNA_pol_II_trans_fac_SIII_A"/>
</dbReference>
<dbReference type="InterPro" id="IPR003617">
    <property type="entry name" value="TFIIS/CRSP70_N_sub"/>
</dbReference>
<feature type="region of interest" description="Disordered" evidence="5">
    <location>
        <begin position="300"/>
        <end position="345"/>
    </location>
</feature>
<name>A0ABQ8JQE6_DERPT</name>
<feature type="compositionally biased region" description="Basic and acidic residues" evidence="5">
    <location>
        <begin position="177"/>
        <end position="191"/>
    </location>
</feature>
<evidence type="ECO:0000313" key="9">
    <source>
        <dbReference type="Proteomes" id="UP000887458"/>
    </source>
</evidence>
<evidence type="ECO:0000256" key="1">
    <source>
        <dbReference type="ARBA" id="ARBA00004123"/>
    </source>
</evidence>
<feature type="domain" description="TFIIS N-terminal" evidence="7">
    <location>
        <begin position="8"/>
        <end position="82"/>
    </location>
</feature>
<evidence type="ECO:0000259" key="6">
    <source>
        <dbReference type="PROSITE" id="PS50181"/>
    </source>
</evidence>
<feature type="domain" description="F-box" evidence="6">
    <location>
        <begin position="430"/>
        <end position="474"/>
    </location>
</feature>
<feature type="compositionally biased region" description="Basic and acidic residues" evidence="5">
    <location>
        <begin position="522"/>
        <end position="538"/>
    </location>
</feature>
<feature type="compositionally biased region" description="Basic residues" evidence="5">
    <location>
        <begin position="166"/>
        <end position="176"/>
    </location>
</feature>
<feature type="region of interest" description="Disordered" evidence="5">
    <location>
        <begin position="81"/>
        <end position="221"/>
    </location>
</feature>
<feature type="compositionally biased region" description="Low complexity" evidence="5">
    <location>
        <begin position="316"/>
        <end position="341"/>
    </location>
</feature>
<organism evidence="8 9">
    <name type="scientific">Dermatophagoides pteronyssinus</name>
    <name type="common">European house dust mite</name>
    <dbReference type="NCBI Taxonomy" id="6956"/>
    <lineage>
        <taxon>Eukaryota</taxon>
        <taxon>Metazoa</taxon>
        <taxon>Ecdysozoa</taxon>
        <taxon>Arthropoda</taxon>
        <taxon>Chelicerata</taxon>
        <taxon>Arachnida</taxon>
        <taxon>Acari</taxon>
        <taxon>Acariformes</taxon>
        <taxon>Sarcoptiformes</taxon>
        <taxon>Astigmata</taxon>
        <taxon>Psoroptidia</taxon>
        <taxon>Analgoidea</taxon>
        <taxon>Pyroglyphidae</taxon>
        <taxon>Dermatophagoidinae</taxon>
        <taxon>Dermatophagoides</taxon>
    </lineage>
</organism>
<dbReference type="InterPro" id="IPR001810">
    <property type="entry name" value="F-box_dom"/>
</dbReference>
<dbReference type="InterPro" id="IPR017923">
    <property type="entry name" value="TFIIS_N"/>
</dbReference>
<feature type="compositionally biased region" description="Low complexity" evidence="5">
    <location>
        <begin position="262"/>
        <end position="277"/>
    </location>
</feature>
<dbReference type="Gene3D" id="6.10.250.3180">
    <property type="match status" value="1"/>
</dbReference>
<dbReference type="Gene3D" id="1.20.930.10">
    <property type="entry name" value="Conserved domain common to transcription factors TFIIS, elongin A, CRSP70"/>
    <property type="match status" value="1"/>
</dbReference>
<feature type="compositionally biased region" description="Basic and acidic residues" evidence="5">
    <location>
        <begin position="142"/>
        <end position="165"/>
    </location>
</feature>
<evidence type="ECO:0000256" key="3">
    <source>
        <dbReference type="ARBA" id="ARBA00023242"/>
    </source>
</evidence>
<dbReference type="PROSITE" id="PS50181">
    <property type="entry name" value="FBOX"/>
    <property type="match status" value="1"/>
</dbReference>
<dbReference type="Pfam" id="PF06881">
    <property type="entry name" value="Elongin_A"/>
    <property type="match status" value="1"/>
</dbReference>
<feature type="region of interest" description="Disordered" evidence="5">
    <location>
        <begin position="517"/>
        <end position="568"/>
    </location>
</feature>
<reference evidence="8 9" key="2">
    <citation type="journal article" date="2022" name="Mol. Biol. Evol.">
        <title>Comparative Genomics Reveals Insights into the Divergent Evolution of Astigmatic Mites and Household Pest Adaptations.</title>
        <authorList>
            <person name="Xiong Q."/>
            <person name="Wan A.T."/>
            <person name="Liu X."/>
            <person name="Fung C.S."/>
            <person name="Xiao X."/>
            <person name="Malainual N."/>
            <person name="Hou J."/>
            <person name="Wang L."/>
            <person name="Wang M."/>
            <person name="Yang K.Y."/>
            <person name="Cui Y."/>
            <person name="Leung E.L."/>
            <person name="Nong W."/>
            <person name="Shin S.K."/>
            <person name="Au S.W."/>
            <person name="Jeong K.Y."/>
            <person name="Chew F.T."/>
            <person name="Hui J.H."/>
            <person name="Leung T.F."/>
            <person name="Tungtrongchitr A."/>
            <person name="Zhong N."/>
            <person name="Liu Z."/>
            <person name="Tsui S.K."/>
        </authorList>
    </citation>
    <scope>NUCLEOTIDE SEQUENCE [LARGE SCALE GENOMIC DNA]</scope>
    <source>
        <strain evidence="8">Derp</strain>
    </source>
</reference>
<reference evidence="8 9" key="1">
    <citation type="journal article" date="2018" name="J. Allergy Clin. Immunol.">
        <title>High-quality assembly of Dermatophagoides pteronyssinus genome and transcriptome reveals a wide range of novel allergens.</title>
        <authorList>
            <person name="Liu X.Y."/>
            <person name="Yang K.Y."/>
            <person name="Wang M.Q."/>
            <person name="Kwok J.S."/>
            <person name="Zeng X."/>
            <person name="Yang Z."/>
            <person name="Xiao X.J."/>
            <person name="Lau C.P."/>
            <person name="Li Y."/>
            <person name="Huang Z.M."/>
            <person name="Ba J.G."/>
            <person name="Yim A.K."/>
            <person name="Ouyang C.Y."/>
            <person name="Ngai S.M."/>
            <person name="Chan T.F."/>
            <person name="Leung E.L."/>
            <person name="Liu L."/>
            <person name="Liu Z.G."/>
            <person name="Tsui S.K."/>
        </authorList>
    </citation>
    <scope>NUCLEOTIDE SEQUENCE [LARGE SCALE GENOMIC DNA]</scope>
    <source>
        <strain evidence="8">Derp</strain>
    </source>
</reference>
<comment type="caution">
    <text evidence="8">The sequence shown here is derived from an EMBL/GenBank/DDBJ whole genome shotgun (WGS) entry which is preliminary data.</text>
</comment>
<dbReference type="Proteomes" id="UP000887458">
    <property type="component" value="Unassembled WGS sequence"/>
</dbReference>
<feature type="compositionally biased region" description="Basic residues" evidence="5">
    <location>
        <begin position="192"/>
        <end position="201"/>
    </location>
</feature>
<feature type="compositionally biased region" description="Polar residues" evidence="5">
    <location>
        <begin position="248"/>
        <end position="261"/>
    </location>
</feature>
<evidence type="ECO:0000256" key="2">
    <source>
        <dbReference type="ARBA" id="ARBA00021346"/>
    </source>
</evidence>
<evidence type="ECO:0000256" key="5">
    <source>
        <dbReference type="SAM" id="MobiDB-lite"/>
    </source>
</evidence>
<evidence type="ECO:0000259" key="7">
    <source>
        <dbReference type="PROSITE" id="PS51319"/>
    </source>
</evidence>
<feature type="non-terminal residue" evidence="8">
    <location>
        <position position="1"/>
    </location>
</feature>
<dbReference type="InterPro" id="IPR051870">
    <property type="entry name" value="Elongin-A_domain"/>
</dbReference>
<keyword evidence="3 4" id="KW-0539">Nucleus</keyword>
<evidence type="ECO:0000256" key="4">
    <source>
        <dbReference type="PROSITE-ProRule" id="PRU00649"/>
    </source>
</evidence>